<reference evidence="6" key="1">
    <citation type="submission" date="2018-05" db="EMBL/GenBank/DDBJ databases">
        <authorList>
            <person name="Lanie J.A."/>
            <person name="Ng W.-L."/>
            <person name="Kazmierczak K.M."/>
            <person name="Andrzejewski T.M."/>
            <person name="Davidsen T.M."/>
            <person name="Wayne K.J."/>
            <person name="Tettelin H."/>
            <person name="Glass J.I."/>
            <person name="Rusch D."/>
            <person name="Podicherti R."/>
            <person name="Tsui H.-C.T."/>
            <person name="Winkler M.E."/>
        </authorList>
    </citation>
    <scope>NUCLEOTIDE SEQUENCE</scope>
</reference>
<keyword evidence="3" id="KW-0479">Metal-binding</keyword>
<protein>
    <recommendedName>
        <fullName evidence="5">Peptidase M14 domain-containing protein</fullName>
    </recommendedName>
</protein>
<sequence length="314" mass="35292">SEAHDMKHNIMNSISYHSCSELYIWPWGYKDQDPPHELYMENQVKPLMNLTGYGNWKDQGGYKVSGDITDQLYGMHGSFSYTVELNSCGSQGDLDGGFHADTRLIRPTVRMHLLTNMHLLDESPEARIGQMFPDYGDINGPGIHSMEQTMMPTLSIMSNQGESIGFQSDTEIDFGDYYSDDKMPVRVMVEDAQFMLKDSLAMRYRTAEMPEGVWSELTMSCVENCDPRDYSDYSAEFTIPRRDSVFRAYIPATETSTHIQFYAVAQDSRLANEFGGGFVYTGHGAAEPVEIFVDDIIGFGNIVADGLAVGIMML</sequence>
<comment type="similarity">
    <text evidence="2">Belongs to the peptidase M14 family.</text>
</comment>
<comment type="cofactor">
    <cofactor evidence="1">
        <name>Zn(2+)</name>
        <dbReference type="ChEBI" id="CHEBI:29105"/>
    </cofactor>
</comment>
<accession>A0A382S6Y9</accession>
<evidence type="ECO:0000259" key="5">
    <source>
        <dbReference type="PROSITE" id="PS52035"/>
    </source>
</evidence>
<evidence type="ECO:0000313" key="6">
    <source>
        <dbReference type="EMBL" id="SVD04928.1"/>
    </source>
</evidence>
<dbReference type="GO" id="GO:0006508">
    <property type="term" value="P:proteolysis"/>
    <property type="evidence" value="ECO:0007669"/>
    <property type="project" value="InterPro"/>
</dbReference>
<feature type="non-terminal residue" evidence="6">
    <location>
        <position position="314"/>
    </location>
</feature>
<dbReference type="SUPFAM" id="SSF53187">
    <property type="entry name" value="Zn-dependent exopeptidases"/>
    <property type="match status" value="1"/>
</dbReference>
<proteinExistence type="inferred from homology"/>
<evidence type="ECO:0000256" key="3">
    <source>
        <dbReference type="ARBA" id="ARBA00022723"/>
    </source>
</evidence>
<keyword evidence="4" id="KW-0862">Zinc</keyword>
<gene>
    <name evidence="6" type="ORF">METZ01_LOCUS357782</name>
</gene>
<organism evidence="6">
    <name type="scientific">marine metagenome</name>
    <dbReference type="NCBI Taxonomy" id="408172"/>
    <lineage>
        <taxon>unclassified sequences</taxon>
        <taxon>metagenomes</taxon>
        <taxon>ecological metagenomes</taxon>
    </lineage>
</organism>
<name>A0A382S6Y9_9ZZZZ</name>
<feature type="domain" description="Peptidase M14" evidence="5">
    <location>
        <begin position="1"/>
        <end position="123"/>
    </location>
</feature>
<evidence type="ECO:0000256" key="2">
    <source>
        <dbReference type="ARBA" id="ARBA00005988"/>
    </source>
</evidence>
<dbReference type="InterPro" id="IPR057247">
    <property type="entry name" value="CARBOXYPEPT_ZN_2"/>
</dbReference>
<evidence type="ECO:0000256" key="1">
    <source>
        <dbReference type="ARBA" id="ARBA00001947"/>
    </source>
</evidence>
<dbReference type="GO" id="GO:0004181">
    <property type="term" value="F:metallocarboxypeptidase activity"/>
    <property type="evidence" value="ECO:0007669"/>
    <property type="project" value="InterPro"/>
</dbReference>
<dbReference type="EMBL" id="UINC01126442">
    <property type="protein sequence ID" value="SVD04928.1"/>
    <property type="molecule type" value="Genomic_DNA"/>
</dbReference>
<dbReference type="PROSITE" id="PS52035">
    <property type="entry name" value="PEPTIDASE_M14"/>
    <property type="match status" value="1"/>
</dbReference>
<dbReference type="AlphaFoldDB" id="A0A382S6Y9"/>
<dbReference type="Gene3D" id="3.40.630.10">
    <property type="entry name" value="Zn peptidases"/>
    <property type="match status" value="1"/>
</dbReference>
<dbReference type="InterPro" id="IPR000834">
    <property type="entry name" value="Peptidase_M14"/>
</dbReference>
<feature type="non-terminal residue" evidence="6">
    <location>
        <position position="1"/>
    </location>
</feature>
<dbReference type="GO" id="GO:0008270">
    <property type="term" value="F:zinc ion binding"/>
    <property type="evidence" value="ECO:0007669"/>
    <property type="project" value="InterPro"/>
</dbReference>
<evidence type="ECO:0000256" key="4">
    <source>
        <dbReference type="ARBA" id="ARBA00022833"/>
    </source>
</evidence>
<dbReference type="PROSITE" id="PS00133">
    <property type="entry name" value="CARBOXYPEPT_ZN_2"/>
    <property type="match status" value="1"/>
</dbReference>
<dbReference type="Pfam" id="PF00246">
    <property type="entry name" value="Peptidase_M14"/>
    <property type="match status" value="1"/>
</dbReference>